<proteinExistence type="predicted"/>
<sequence>MGLQVETSYLLWRQVLRLFLDCSVVGIFVGCMVYIATYENTWSTVSMRFVPSLLGWLFFILSLFLFERLYEVYLGITTGQWPVWATHSTAGSHKVQRHLMLAKDDEEGLEHAENEAAAASASSGGSVLLSRTSDFSQQGSPPAPTASGGRRLARFNRLATDFKMRKKLRFRQGIVRAAIIRLLYWHHLLRHHLHRQCSKPSFALATVVWNFAWSASWCHTLYRWRRDTFD</sequence>
<feature type="transmembrane region" description="Helical" evidence="1">
    <location>
        <begin position="49"/>
        <end position="66"/>
    </location>
</feature>
<dbReference type="VEuPathDB" id="ToxoDB:CSUI_005642"/>
<reference evidence="2 3" key="1">
    <citation type="journal article" date="2017" name="Int. J. Parasitol.">
        <title>The genome of the protozoan parasite Cystoisospora suis and a reverse vaccinology approach to identify vaccine candidates.</title>
        <authorList>
            <person name="Palmieri N."/>
            <person name="Shrestha A."/>
            <person name="Ruttkowski B."/>
            <person name="Beck T."/>
            <person name="Vogl C."/>
            <person name="Tomley F."/>
            <person name="Blake D.P."/>
            <person name="Joachim A."/>
        </authorList>
    </citation>
    <scope>NUCLEOTIDE SEQUENCE [LARGE SCALE GENOMIC DNA]</scope>
    <source>
        <strain evidence="2 3">Wien I</strain>
    </source>
</reference>
<dbReference type="EMBL" id="MIGC01002731">
    <property type="protein sequence ID" value="PHJ20520.1"/>
    <property type="molecule type" value="Genomic_DNA"/>
</dbReference>
<gene>
    <name evidence="2" type="ORF">CSUI_005642</name>
</gene>
<evidence type="ECO:0000256" key="1">
    <source>
        <dbReference type="SAM" id="Phobius"/>
    </source>
</evidence>
<feature type="non-terminal residue" evidence="2">
    <location>
        <position position="230"/>
    </location>
</feature>
<protein>
    <submittedName>
        <fullName evidence="2">Ion channel protein</fullName>
    </submittedName>
</protein>
<dbReference type="Proteomes" id="UP000221165">
    <property type="component" value="Unassembled WGS sequence"/>
</dbReference>
<dbReference type="GeneID" id="94429023"/>
<accession>A0A2C6KJ41</accession>
<keyword evidence="1" id="KW-0472">Membrane</keyword>
<dbReference type="AlphaFoldDB" id="A0A2C6KJ41"/>
<keyword evidence="3" id="KW-1185">Reference proteome</keyword>
<comment type="caution">
    <text evidence="2">The sequence shown here is derived from an EMBL/GenBank/DDBJ whole genome shotgun (WGS) entry which is preliminary data.</text>
</comment>
<name>A0A2C6KJ41_9APIC</name>
<keyword evidence="1" id="KW-0812">Transmembrane</keyword>
<dbReference type="RefSeq" id="XP_067922208.1">
    <property type="nucleotide sequence ID" value="XM_068065812.1"/>
</dbReference>
<organism evidence="2 3">
    <name type="scientific">Cystoisospora suis</name>
    <dbReference type="NCBI Taxonomy" id="483139"/>
    <lineage>
        <taxon>Eukaryota</taxon>
        <taxon>Sar</taxon>
        <taxon>Alveolata</taxon>
        <taxon>Apicomplexa</taxon>
        <taxon>Conoidasida</taxon>
        <taxon>Coccidia</taxon>
        <taxon>Eucoccidiorida</taxon>
        <taxon>Eimeriorina</taxon>
        <taxon>Sarcocystidae</taxon>
        <taxon>Cystoisospora</taxon>
    </lineage>
</organism>
<feature type="transmembrane region" description="Helical" evidence="1">
    <location>
        <begin position="18"/>
        <end position="37"/>
    </location>
</feature>
<evidence type="ECO:0000313" key="3">
    <source>
        <dbReference type="Proteomes" id="UP000221165"/>
    </source>
</evidence>
<keyword evidence="1" id="KW-1133">Transmembrane helix</keyword>
<evidence type="ECO:0000313" key="2">
    <source>
        <dbReference type="EMBL" id="PHJ20520.1"/>
    </source>
</evidence>